<proteinExistence type="predicted"/>
<dbReference type="PANTHER" id="PTHR33067">
    <property type="entry name" value="RNA-DIRECTED DNA POLYMERASE-RELATED"/>
    <property type="match status" value="1"/>
</dbReference>
<gene>
    <name evidence="3" type="ORF">Tco_1079299</name>
</gene>
<name>A0ABQ5HSB8_9ASTR</name>
<keyword evidence="4" id="KW-1185">Reference proteome</keyword>
<sequence length="547" mass="61812">MRPEIKGNVNFEIKSQFLREVRDNTFFENTNEDAYEHVERVLEIISFFSIPEVSKDAIILRVFPLTLTGTTKRWMERVPFGTINTWDLLKRVFILRYCPPSKTAKHLESNRGPGGSNSDGMSIITYMLNDLGHDMRKLKKSVHAIQVGCEMCGGIHLGKDCHLKEEIKSIKVTGYRETKNGVKTAKYPIGPSGSYTIRENCSPFNKRPSLEDTADMYLEELRKRQDAYEKWMKKFRESTHRSLKKHKSAIKDLEKKVEQMAQAVTASITNESMLINQVNTVAAKSKDDESPQPKPVVGTHKEPGTFAKKVKRRITEEQEKIFLESLEKVPVNTPLIDTLSQTPYYTKSLQELVSKKKRIEEVSMVKLNALCSSVLQNKLPPKEKDPDSFIMPCIIGSMTVSNALADLGASISLVDKYTAEGDIEVFSIENHGLDWISAHNFLTHLQKLSSYASSHLKVSKLAACLDKGSFSCTSSHVKDILWEGMISSTSSHLGSIPVVLNSTQYQKYTLYPFYEVETVALKSIKIQKCIVFALQESVDVNCYTNVN</sequence>
<reference evidence="3" key="2">
    <citation type="submission" date="2022-01" db="EMBL/GenBank/DDBJ databases">
        <authorList>
            <person name="Yamashiro T."/>
            <person name="Shiraishi A."/>
            <person name="Satake H."/>
            <person name="Nakayama K."/>
        </authorList>
    </citation>
    <scope>NUCLEOTIDE SEQUENCE</scope>
</reference>
<evidence type="ECO:0000313" key="4">
    <source>
        <dbReference type="Proteomes" id="UP001151760"/>
    </source>
</evidence>
<evidence type="ECO:0000256" key="1">
    <source>
        <dbReference type="SAM" id="Coils"/>
    </source>
</evidence>
<feature type="coiled-coil region" evidence="1">
    <location>
        <begin position="236"/>
        <end position="263"/>
    </location>
</feature>
<protein>
    <recommendedName>
        <fullName evidence="5">Retrotransposon gag domain-containing protein</fullName>
    </recommendedName>
</protein>
<organism evidence="3 4">
    <name type="scientific">Tanacetum coccineum</name>
    <dbReference type="NCBI Taxonomy" id="301880"/>
    <lineage>
        <taxon>Eukaryota</taxon>
        <taxon>Viridiplantae</taxon>
        <taxon>Streptophyta</taxon>
        <taxon>Embryophyta</taxon>
        <taxon>Tracheophyta</taxon>
        <taxon>Spermatophyta</taxon>
        <taxon>Magnoliopsida</taxon>
        <taxon>eudicotyledons</taxon>
        <taxon>Gunneridae</taxon>
        <taxon>Pentapetalae</taxon>
        <taxon>asterids</taxon>
        <taxon>campanulids</taxon>
        <taxon>Asterales</taxon>
        <taxon>Asteraceae</taxon>
        <taxon>Asteroideae</taxon>
        <taxon>Anthemideae</taxon>
        <taxon>Anthemidinae</taxon>
        <taxon>Tanacetum</taxon>
    </lineage>
</organism>
<comment type="caution">
    <text evidence="3">The sequence shown here is derived from an EMBL/GenBank/DDBJ whole genome shotgun (WGS) entry which is preliminary data.</text>
</comment>
<evidence type="ECO:0000313" key="3">
    <source>
        <dbReference type="EMBL" id="GJT90454.1"/>
    </source>
</evidence>
<accession>A0ABQ5HSB8</accession>
<dbReference type="Proteomes" id="UP001151760">
    <property type="component" value="Unassembled WGS sequence"/>
</dbReference>
<dbReference type="EMBL" id="BQNB010019921">
    <property type="protein sequence ID" value="GJT90454.1"/>
    <property type="molecule type" value="Genomic_DNA"/>
</dbReference>
<evidence type="ECO:0000256" key="2">
    <source>
        <dbReference type="SAM" id="MobiDB-lite"/>
    </source>
</evidence>
<reference evidence="3" key="1">
    <citation type="journal article" date="2022" name="Int. J. Mol. Sci.">
        <title>Draft Genome of Tanacetum Coccineum: Genomic Comparison of Closely Related Tanacetum-Family Plants.</title>
        <authorList>
            <person name="Yamashiro T."/>
            <person name="Shiraishi A."/>
            <person name="Nakayama K."/>
            <person name="Satake H."/>
        </authorList>
    </citation>
    <scope>NUCLEOTIDE SEQUENCE</scope>
</reference>
<feature type="region of interest" description="Disordered" evidence="2">
    <location>
        <begin position="282"/>
        <end position="302"/>
    </location>
</feature>
<evidence type="ECO:0008006" key="5">
    <source>
        <dbReference type="Google" id="ProtNLM"/>
    </source>
</evidence>
<keyword evidence="1" id="KW-0175">Coiled coil</keyword>
<dbReference type="PANTHER" id="PTHR33067:SF9">
    <property type="entry name" value="RNA-DIRECTED DNA POLYMERASE"/>
    <property type="match status" value="1"/>
</dbReference>